<name>A0A967E3F4_9FLAO</name>
<dbReference type="EMBL" id="JAANAS010000091">
    <property type="protein sequence ID" value="NGZ90649.1"/>
    <property type="molecule type" value="Genomic_DNA"/>
</dbReference>
<protein>
    <submittedName>
        <fullName evidence="1">Uncharacterized protein</fullName>
    </submittedName>
</protein>
<keyword evidence="2" id="KW-1185">Reference proteome</keyword>
<dbReference type="RefSeq" id="WP_166400885.1">
    <property type="nucleotide sequence ID" value="NZ_JAANAS010000091.1"/>
</dbReference>
<evidence type="ECO:0000313" key="1">
    <source>
        <dbReference type="EMBL" id="NGZ90649.1"/>
    </source>
</evidence>
<reference evidence="1" key="1">
    <citation type="submission" date="2020-03" db="EMBL/GenBank/DDBJ databases">
        <title>Psychroflexus Maritimus sp. nov., isolate from marine sediment.</title>
        <authorList>
            <person name="Zhong Y.-L."/>
        </authorList>
    </citation>
    <scope>NUCLEOTIDE SEQUENCE</scope>
    <source>
        <strain evidence="1">C1</strain>
    </source>
</reference>
<sequence length="138" mass="15358">DLIVNEIPTLTEAEINAVCDIDNDGLVEFFLPFAEDFIIEDATGFSFTYFESLTDAQNNENAIEDPENYTNIETPLQTLFVVVTNDETGCLNIQPITIEALQIPQIIEPDLLEECDTSEENNGFAEFDLEAEIEGITG</sequence>
<gene>
    <name evidence="1" type="ORF">G7034_10335</name>
</gene>
<comment type="caution">
    <text evidence="1">The sequence shown here is derived from an EMBL/GenBank/DDBJ whole genome shotgun (WGS) entry which is preliminary data.</text>
</comment>
<proteinExistence type="predicted"/>
<organism evidence="1 2">
    <name type="scientific">Psychroflexus maritimus</name>
    <dbReference type="NCBI Taxonomy" id="2714865"/>
    <lineage>
        <taxon>Bacteria</taxon>
        <taxon>Pseudomonadati</taxon>
        <taxon>Bacteroidota</taxon>
        <taxon>Flavobacteriia</taxon>
        <taxon>Flavobacteriales</taxon>
        <taxon>Flavobacteriaceae</taxon>
        <taxon>Psychroflexus</taxon>
    </lineage>
</organism>
<accession>A0A967E3F4</accession>
<dbReference type="AlphaFoldDB" id="A0A967E3F4"/>
<feature type="non-terminal residue" evidence="1">
    <location>
        <position position="138"/>
    </location>
</feature>
<feature type="non-terminal residue" evidence="1">
    <location>
        <position position="1"/>
    </location>
</feature>
<evidence type="ECO:0000313" key="2">
    <source>
        <dbReference type="Proteomes" id="UP000643701"/>
    </source>
</evidence>
<dbReference type="Proteomes" id="UP000643701">
    <property type="component" value="Unassembled WGS sequence"/>
</dbReference>